<proteinExistence type="predicted"/>
<gene>
    <name evidence="2" type="ORF">LTRI10_LOCUS23701</name>
</gene>
<keyword evidence="1" id="KW-1133">Transmembrane helix</keyword>
<accession>A0AAV2E981</accession>
<evidence type="ECO:0000256" key="1">
    <source>
        <dbReference type="SAM" id="Phobius"/>
    </source>
</evidence>
<keyword evidence="1" id="KW-0472">Membrane</keyword>
<organism evidence="2 3">
    <name type="scientific">Linum trigynum</name>
    <dbReference type="NCBI Taxonomy" id="586398"/>
    <lineage>
        <taxon>Eukaryota</taxon>
        <taxon>Viridiplantae</taxon>
        <taxon>Streptophyta</taxon>
        <taxon>Embryophyta</taxon>
        <taxon>Tracheophyta</taxon>
        <taxon>Spermatophyta</taxon>
        <taxon>Magnoliopsida</taxon>
        <taxon>eudicotyledons</taxon>
        <taxon>Gunneridae</taxon>
        <taxon>Pentapetalae</taxon>
        <taxon>rosids</taxon>
        <taxon>fabids</taxon>
        <taxon>Malpighiales</taxon>
        <taxon>Linaceae</taxon>
        <taxon>Linum</taxon>
    </lineage>
</organism>
<name>A0AAV2E981_9ROSI</name>
<sequence length="87" mass="9547">MTSEPCFSISDLPSLVLVLRRTKPSSSYRSDCAKPRILIALPSLVHGVVFGFQTLIVISAVGGGAWMSGRKLDQKPRKKMRRGFLGE</sequence>
<protein>
    <submittedName>
        <fullName evidence="2">Uncharacterized protein</fullName>
    </submittedName>
</protein>
<dbReference type="EMBL" id="OZ034817">
    <property type="protein sequence ID" value="CAL1382374.1"/>
    <property type="molecule type" value="Genomic_DNA"/>
</dbReference>
<dbReference type="Proteomes" id="UP001497516">
    <property type="component" value="Chromosome 4"/>
</dbReference>
<feature type="transmembrane region" description="Helical" evidence="1">
    <location>
        <begin position="44"/>
        <end position="69"/>
    </location>
</feature>
<reference evidence="2 3" key="1">
    <citation type="submission" date="2024-04" db="EMBL/GenBank/DDBJ databases">
        <authorList>
            <person name="Fracassetti M."/>
        </authorList>
    </citation>
    <scope>NUCLEOTIDE SEQUENCE [LARGE SCALE GENOMIC DNA]</scope>
</reference>
<evidence type="ECO:0000313" key="3">
    <source>
        <dbReference type="Proteomes" id="UP001497516"/>
    </source>
</evidence>
<keyword evidence="3" id="KW-1185">Reference proteome</keyword>
<evidence type="ECO:0000313" key="2">
    <source>
        <dbReference type="EMBL" id="CAL1382374.1"/>
    </source>
</evidence>
<dbReference type="AlphaFoldDB" id="A0AAV2E981"/>
<keyword evidence="1" id="KW-0812">Transmembrane</keyword>